<accession>A0A4P9VTW9</accession>
<gene>
    <name evidence="2" type="ORF">BDK51DRAFT_37991</name>
</gene>
<protein>
    <submittedName>
        <fullName evidence="2">Uncharacterized protein</fullName>
    </submittedName>
</protein>
<proteinExistence type="predicted"/>
<feature type="compositionally biased region" description="Low complexity" evidence="1">
    <location>
        <begin position="414"/>
        <end position="428"/>
    </location>
</feature>
<dbReference type="EMBL" id="ML001819">
    <property type="protein sequence ID" value="RKO82984.1"/>
    <property type="molecule type" value="Genomic_DNA"/>
</dbReference>
<dbReference type="AlphaFoldDB" id="A0A4P9VTW9"/>
<keyword evidence="3" id="KW-1185">Reference proteome</keyword>
<name>A0A4P9VTW9_9FUNG</name>
<evidence type="ECO:0000313" key="2">
    <source>
        <dbReference type="EMBL" id="RKO82984.1"/>
    </source>
</evidence>
<evidence type="ECO:0000313" key="3">
    <source>
        <dbReference type="Proteomes" id="UP000269721"/>
    </source>
</evidence>
<feature type="region of interest" description="Disordered" evidence="1">
    <location>
        <begin position="412"/>
        <end position="437"/>
    </location>
</feature>
<evidence type="ECO:0000256" key="1">
    <source>
        <dbReference type="SAM" id="MobiDB-lite"/>
    </source>
</evidence>
<reference evidence="3" key="1">
    <citation type="journal article" date="2018" name="Nat. Microbiol.">
        <title>Leveraging single-cell genomics to expand the fungal tree of life.</title>
        <authorList>
            <person name="Ahrendt S.R."/>
            <person name="Quandt C.A."/>
            <person name="Ciobanu D."/>
            <person name="Clum A."/>
            <person name="Salamov A."/>
            <person name="Andreopoulos B."/>
            <person name="Cheng J.F."/>
            <person name="Woyke T."/>
            <person name="Pelin A."/>
            <person name="Henrissat B."/>
            <person name="Reynolds N.K."/>
            <person name="Benny G.L."/>
            <person name="Smith M.E."/>
            <person name="James T.Y."/>
            <person name="Grigoriev I.V."/>
        </authorList>
    </citation>
    <scope>NUCLEOTIDE SEQUENCE [LARGE SCALE GENOMIC DNA]</scope>
</reference>
<dbReference type="Proteomes" id="UP000269721">
    <property type="component" value="Unassembled WGS sequence"/>
</dbReference>
<organism evidence="2 3">
    <name type="scientific">Blyttiomyces helicus</name>
    <dbReference type="NCBI Taxonomy" id="388810"/>
    <lineage>
        <taxon>Eukaryota</taxon>
        <taxon>Fungi</taxon>
        <taxon>Fungi incertae sedis</taxon>
        <taxon>Chytridiomycota</taxon>
        <taxon>Chytridiomycota incertae sedis</taxon>
        <taxon>Chytridiomycetes</taxon>
        <taxon>Chytridiomycetes incertae sedis</taxon>
        <taxon>Blyttiomyces</taxon>
    </lineage>
</organism>
<sequence length="437" mass="47107">MDDLQSDIEGFSAAAVVLHTHLKPGVTLGRAYRGAGTSSQRTHPRDDLFRRLPIPAPAISLGAIVIAEIQTAIYDIAYMAPTVLATDVALALMRHRDRVLDAMNWRTHAHIGKVKRFLHGDIIGNALSEFELITGAGLLASNSGWPPRSRCPPQAYSYSRSPYGGAGCKIGLALLLDHHVDEIRTLLEEMRGWRDLLLGGVDCKSGIKRIIGDWIVDVEGYETEIFLKMFEGLAVLDAEAYDAWAKQTLVRLLSALPRGEHANHGRCFRSDLQTHCLLNSCGRATPERPHHIADTDHISFDCRPSEVSDIDFARKLRNIDSALGGPGITAPGSNVSEDMQTMATESEFDLLSSFSTILTFIALHPELHNCAPLLAFLESEESTALRGRVTGPARPLAGVGGGLVIYEKGGTGNAAGSSSAPQSGAGSSVFRSLSNPL</sequence>